<dbReference type="EMBL" id="BLQM01000083">
    <property type="protein sequence ID" value="GMH61194.1"/>
    <property type="molecule type" value="Genomic_DNA"/>
</dbReference>
<proteinExistence type="predicted"/>
<keyword evidence="1" id="KW-0677">Repeat</keyword>
<reference evidence="6" key="1">
    <citation type="journal article" date="2023" name="Commun. Biol.">
        <title>Genome analysis of Parmales, the sister group of diatoms, reveals the evolutionary specialization of diatoms from phago-mixotrophs to photoautotrophs.</title>
        <authorList>
            <person name="Ban H."/>
            <person name="Sato S."/>
            <person name="Yoshikawa S."/>
            <person name="Yamada K."/>
            <person name="Nakamura Y."/>
            <person name="Ichinomiya M."/>
            <person name="Sato N."/>
            <person name="Blanc-Mathieu R."/>
            <person name="Endo H."/>
            <person name="Kuwata A."/>
            <person name="Ogata H."/>
        </authorList>
    </citation>
    <scope>NUCLEOTIDE SEQUENCE [LARGE SCALE GENOMIC DNA]</scope>
</reference>
<dbReference type="SUPFAM" id="SSF48452">
    <property type="entry name" value="TPR-like"/>
    <property type="match status" value="1"/>
</dbReference>
<dbReference type="PROSITE" id="PS50005">
    <property type="entry name" value="TPR"/>
    <property type="match status" value="1"/>
</dbReference>
<keyword evidence="2 3" id="KW-0802">TPR repeat</keyword>
<accession>A0A9W7A3A5</accession>
<organism evidence="5 6">
    <name type="scientific">Triparma laevis f. inornata</name>
    <dbReference type="NCBI Taxonomy" id="1714386"/>
    <lineage>
        <taxon>Eukaryota</taxon>
        <taxon>Sar</taxon>
        <taxon>Stramenopiles</taxon>
        <taxon>Ochrophyta</taxon>
        <taxon>Bolidophyceae</taxon>
        <taxon>Parmales</taxon>
        <taxon>Triparmaceae</taxon>
        <taxon>Triparma</taxon>
    </lineage>
</organism>
<dbReference type="SMART" id="SM00028">
    <property type="entry name" value="TPR"/>
    <property type="match status" value="2"/>
</dbReference>
<name>A0A9W7A3A5_9STRA</name>
<dbReference type="AlphaFoldDB" id="A0A9W7A3A5"/>
<dbReference type="PANTHER" id="PTHR45641">
    <property type="entry name" value="TETRATRICOPEPTIDE REPEAT PROTEIN (AFU_ORTHOLOGUE AFUA_6G03870)"/>
    <property type="match status" value="1"/>
</dbReference>
<evidence type="ECO:0000313" key="5">
    <source>
        <dbReference type="EMBL" id="GMH61194.1"/>
    </source>
</evidence>
<evidence type="ECO:0000256" key="3">
    <source>
        <dbReference type="PROSITE-ProRule" id="PRU00339"/>
    </source>
</evidence>
<evidence type="ECO:0000313" key="6">
    <source>
        <dbReference type="Proteomes" id="UP001162640"/>
    </source>
</evidence>
<comment type="caution">
    <text evidence="5">The sequence shown here is derived from an EMBL/GenBank/DDBJ whole genome shotgun (WGS) entry which is preliminary data.</text>
</comment>
<evidence type="ECO:0008006" key="7">
    <source>
        <dbReference type="Google" id="ProtNLM"/>
    </source>
</evidence>
<dbReference type="Gene3D" id="1.25.40.10">
    <property type="entry name" value="Tetratricopeptide repeat domain"/>
    <property type="match status" value="1"/>
</dbReference>
<dbReference type="PANTHER" id="PTHR45641:SF19">
    <property type="entry name" value="NEPHROCYSTIN-3"/>
    <property type="match status" value="1"/>
</dbReference>
<feature type="repeat" description="TPR" evidence="3">
    <location>
        <begin position="91"/>
        <end position="124"/>
    </location>
</feature>
<feature type="coiled-coil region" evidence="4">
    <location>
        <begin position="20"/>
        <end position="47"/>
    </location>
</feature>
<gene>
    <name evidence="5" type="ORF">TL16_g03206</name>
</gene>
<sequence>MFGLDSEKALDVTYSLICATEDDRRRIEKLRDLLKRMEKALGELNVVTLDTLNDLGDDLEQNAEYDEAKEVWERCLAGRMKVLGEDHQDALDSLNNLGTVYDRLKNYEKALEYFERALDGREKTLGLNHPSTLDTMINIAVVYENGMKDYGKAEELYQRALEGYKGPAWERS</sequence>
<evidence type="ECO:0000256" key="2">
    <source>
        <dbReference type="ARBA" id="ARBA00022803"/>
    </source>
</evidence>
<evidence type="ECO:0000256" key="4">
    <source>
        <dbReference type="SAM" id="Coils"/>
    </source>
</evidence>
<dbReference type="PROSITE" id="PS50293">
    <property type="entry name" value="TPR_REGION"/>
    <property type="match status" value="1"/>
</dbReference>
<protein>
    <recommendedName>
        <fullName evidence="7">Kinesin light chain</fullName>
    </recommendedName>
</protein>
<dbReference type="Proteomes" id="UP001162640">
    <property type="component" value="Unassembled WGS sequence"/>
</dbReference>
<dbReference type="InterPro" id="IPR019734">
    <property type="entry name" value="TPR_rpt"/>
</dbReference>
<evidence type="ECO:0000256" key="1">
    <source>
        <dbReference type="ARBA" id="ARBA00022737"/>
    </source>
</evidence>
<dbReference type="Pfam" id="PF13424">
    <property type="entry name" value="TPR_12"/>
    <property type="match status" value="1"/>
</dbReference>
<keyword evidence="4" id="KW-0175">Coiled coil</keyword>
<dbReference type="Pfam" id="PF13374">
    <property type="entry name" value="TPR_10"/>
    <property type="match status" value="1"/>
</dbReference>
<dbReference type="InterPro" id="IPR011990">
    <property type="entry name" value="TPR-like_helical_dom_sf"/>
</dbReference>